<dbReference type="Proteomes" id="UP000243297">
    <property type="component" value="Unassembled WGS sequence"/>
</dbReference>
<reference evidence="3" key="1">
    <citation type="submission" date="2017-02" db="EMBL/GenBank/DDBJ databases">
        <authorList>
            <person name="Varghese N."/>
            <person name="Submissions S."/>
        </authorList>
    </citation>
    <scope>NUCLEOTIDE SEQUENCE [LARGE SCALE GENOMIC DNA]</scope>
    <source>
        <strain evidence="3">ATCC 25662</strain>
    </source>
</reference>
<name>A0A1T4Q4W4_9FIRM</name>
<protein>
    <submittedName>
        <fullName evidence="2">Uncharacterized protein</fullName>
    </submittedName>
</protein>
<dbReference type="EMBL" id="FUWY01000008">
    <property type="protein sequence ID" value="SJZ98810.1"/>
    <property type="molecule type" value="Genomic_DNA"/>
</dbReference>
<dbReference type="AlphaFoldDB" id="A0A1T4Q4W4"/>
<evidence type="ECO:0000256" key="1">
    <source>
        <dbReference type="SAM" id="SignalP"/>
    </source>
</evidence>
<proteinExistence type="predicted"/>
<accession>A0A1T4Q4W4</accession>
<keyword evidence="1" id="KW-0732">Signal</keyword>
<organism evidence="2 3">
    <name type="scientific">Anaerorhabdus furcosa</name>
    <dbReference type="NCBI Taxonomy" id="118967"/>
    <lineage>
        <taxon>Bacteria</taxon>
        <taxon>Bacillati</taxon>
        <taxon>Bacillota</taxon>
        <taxon>Erysipelotrichia</taxon>
        <taxon>Erysipelotrichales</taxon>
        <taxon>Erysipelotrichaceae</taxon>
        <taxon>Anaerorhabdus</taxon>
    </lineage>
</organism>
<dbReference type="RefSeq" id="WP_078712704.1">
    <property type="nucleotide sequence ID" value="NZ_FUWY01000008.1"/>
</dbReference>
<keyword evidence="3" id="KW-1185">Reference proteome</keyword>
<sequence length="247" mass="27428">MKKIKLLLSILLIFTFITPNVFAEDNEDVLKQKLLSYGMYSELNDNETNIKTQSDISNLTYKEIKAIVRNQIVEKMNEFEKGNLLWDPAFVLELVPNEFPEFAGELRTQLYAQGYDPKANIVGTIEIENSSMTRATTYTKRLSYSYSATGHGTVITCDNTISWSMDDSKFVISSVKAEFTGGWGGIDKTSSIRNNKTSSAYGFYSYTANKDAYSYSAYLQLKVTPSSSGNATLSVLSSGVNAIGIGF</sequence>
<feature type="signal peptide" evidence="1">
    <location>
        <begin position="1"/>
        <end position="23"/>
    </location>
</feature>
<gene>
    <name evidence="2" type="ORF">SAMN02745191_2319</name>
</gene>
<evidence type="ECO:0000313" key="2">
    <source>
        <dbReference type="EMBL" id="SJZ98810.1"/>
    </source>
</evidence>
<feature type="chain" id="PRO_5011961841" evidence="1">
    <location>
        <begin position="24"/>
        <end position="247"/>
    </location>
</feature>
<evidence type="ECO:0000313" key="3">
    <source>
        <dbReference type="Proteomes" id="UP000243297"/>
    </source>
</evidence>